<dbReference type="HOGENOM" id="CLU_032162_2_2_1"/>
<dbReference type="FunFam" id="3.40.470.10:FF:000007">
    <property type="entry name" value="Uracil-DNA glycosylase"/>
    <property type="match status" value="1"/>
</dbReference>
<dbReference type="eggNOG" id="KOG2994">
    <property type="taxonomic scope" value="Eukaryota"/>
</dbReference>
<protein>
    <recommendedName>
        <fullName evidence="7 9">Uracil-DNA glycosylase</fullName>
        <shortName evidence="7">UDG</shortName>
        <ecNumber evidence="7 9">3.2.2.27</ecNumber>
    </recommendedName>
</protein>
<dbReference type="InterPro" id="IPR005122">
    <property type="entry name" value="Uracil-DNA_glycosylase-like"/>
</dbReference>
<evidence type="ECO:0000256" key="9">
    <source>
        <dbReference type="RuleBase" id="RU003780"/>
    </source>
</evidence>
<dbReference type="GO" id="GO:0005634">
    <property type="term" value="C:nucleus"/>
    <property type="evidence" value="ECO:0007669"/>
    <property type="project" value="UniProtKB-SubCell"/>
</dbReference>
<accession>G8JT16</accession>
<dbReference type="NCBIfam" id="TIGR00628">
    <property type="entry name" value="ung"/>
    <property type="match status" value="1"/>
</dbReference>
<dbReference type="OrthoDB" id="10031947at2759"/>
<keyword evidence="2 7" id="KW-0227">DNA damage</keyword>
<keyword evidence="12" id="KW-1185">Reference proteome</keyword>
<dbReference type="GeneID" id="11471205"/>
<dbReference type="Proteomes" id="UP000006790">
    <property type="component" value="Chromosome 4"/>
</dbReference>
<dbReference type="SMART" id="SM00986">
    <property type="entry name" value="UDG"/>
    <property type="match status" value="1"/>
</dbReference>
<dbReference type="RefSeq" id="XP_003645986.1">
    <property type="nucleotide sequence ID" value="XM_003645938.1"/>
</dbReference>
<comment type="similarity">
    <text evidence="1 7 9">Belongs to the uracil-DNA glycosylase (UDG) superfamily. UNG family.</text>
</comment>
<dbReference type="KEGG" id="erc:Ecym_4090"/>
<dbReference type="GO" id="GO:0097510">
    <property type="term" value="P:base-excision repair, AP site formation via deaminated base removal"/>
    <property type="evidence" value="ECO:0007669"/>
    <property type="project" value="TreeGrafter"/>
</dbReference>
<dbReference type="Gene3D" id="3.40.470.10">
    <property type="entry name" value="Uracil-DNA glycosylase-like domain"/>
    <property type="match status" value="1"/>
</dbReference>
<dbReference type="SMART" id="SM00987">
    <property type="entry name" value="UreE_C"/>
    <property type="match status" value="1"/>
</dbReference>
<feature type="active site" description="Proton acceptor" evidence="7 8">
    <location>
        <position position="157"/>
    </location>
</feature>
<reference evidence="12" key="1">
    <citation type="journal article" date="2012" name="G3 (Bethesda)">
        <title>Pichia sorbitophila, an interspecies yeast hybrid reveals early steps of genome resolution following polyploidization.</title>
        <authorList>
            <person name="Leh Louis V."/>
            <person name="Despons L."/>
            <person name="Friedrich A."/>
            <person name="Martin T."/>
            <person name="Durrens P."/>
            <person name="Casaregola S."/>
            <person name="Neuveglise C."/>
            <person name="Fairhead C."/>
            <person name="Marck C."/>
            <person name="Cruz J.A."/>
            <person name="Straub M.L."/>
            <person name="Kugler V."/>
            <person name="Sacerdot C."/>
            <person name="Uzunov Z."/>
            <person name="Thierry A."/>
            <person name="Weiss S."/>
            <person name="Bleykasten C."/>
            <person name="De Montigny J."/>
            <person name="Jacques N."/>
            <person name="Jung P."/>
            <person name="Lemaire M."/>
            <person name="Mallet S."/>
            <person name="Morel G."/>
            <person name="Richard G.F."/>
            <person name="Sarkar A."/>
            <person name="Savel G."/>
            <person name="Schacherer J."/>
            <person name="Seret M.L."/>
            <person name="Talla E."/>
            <person name="Samson G."/>
            <person name="Jubin C."/>
            <person name="Poulain J."/>
            <person name="Vacherie B."/>
            <person name="Barbe V."/>
            <person name="Pelletier E."/>
            <person name="Sherman D.J."/>
            <person name="Westhof E."/>
            <person name="Weissenbach J."/>
            <person name="Baret P.V."/>
            <person name="Wincker P."/>
            <person name="Gaillardin C."/>
            <person name="Dujon B."/>
            <person name="Souciet J.L."/>
        </authorList>
    </citation>
    <scope>NUCLEOTIDE SEQUENCE [LARGE SCALE GENOMIC DNA]</scope>
    <source>
        <strain evidence="12">CBS 270.75 / DBVPG 7215 / KCTC 17166 / NRRL Y-17582</strain>
    </source>
</reference>
<keyword evidence="5 7" id="KW-0234">DNA repair</keyword>
<evidence type="ECO:0000313" key="12">
    <source>
        <dbReference type="Proteomes" id="UP000006790"/>
    </source>
</evidence>
<dbReference type="InterPro" id="IPR018085">
    <property type="entry name" value="Ura-DNA_Glyclase_AS"/>
</dbReference>
<keyword evidence="6 7" id="KW-0539">Nucleus</keyword>
<keyword evidence="4 7" id="KW-0496">Mitochondrion</keyword>
<dbReference type="GO" id="GO:0005739">
    <property type="term" value="C:mitochondrion"/>
    <property type="evidence" value="ECO:0007669"/>
    <property type="project" value="UniProtKB-SubCell"/>
</dbReference>
<dbReference type="InParanoid" id="G8JT16"/>
<evidence type="ECO:0000256" key="1">
    <source>
        <dbReference type="ARBA" id="ARBA00008184"/>
    </source>
</evidence>
<dbReference type="PANTHER" id="PTHR11264">
    <property type="entry name" value="URACIL-DNA GLYCOSYLASE"/>
    <property type="match status" value="1"/>
</dbReference>
<dbReference type="GO" id="GO:0004844">
    <property type="term" value="F:uracil DNA N-glycosylase activity"/>
    <property type="evidence" value="ECO:0007669"/>
    <property type="project" value="UniProtKB-UniRule"/>
</dbReference>
<sequence length="340" mass="38644">MTILTAKRKLSDPKVASSALKSKKQRSLTEFFSVSKTNATPSSNVEEQKVEKRVQSKVERNCSVANVQLNEDKPVESFRAGLTPEQLQLLSLEMNTIDATWFRKLRPEFTKHYFLQLKRFVIGEQNQHTVFPPPKDVYSWTRLTPFDKVRVVVIGQDPYHNHNQAHGLAFSVKPPTPAPPSLKNIYKELQTNYPDFVVDLSVGDLSHWSEQGVLLLNTSLTVRAHSANSHSKKGWEPFTNRVVQLLVDDRKQSGAPLVFLLWGSNAAKLVEGVLGNRKQENFLVLKSVHPSPLSASRGFFGNYHFKKINDWLYARKHPMIDWSVSPSTQLKEVMEANENL</sequence>
<dbReference type="NCBIfam" id="NF003592">
    <property type="entry name" value="PRK05254.1-5"/>
    <property type="match status" value="1"/>
</dbReference>
<dbReference type="PROSITE" id="PS00130">
    <property type="entry name" value="U_DNA_GLYCOSYLASE"/>
    <property type="match status" value="1"/>
</dbReference>
<dbReference type="AlphaFoldDB" id="G8JT16"/>
<dbReference type="PANTHER" id="PTHR11264:SF0">
    <property type="entry name" value="URACIL-DNA GLYCOSYLASE"/>
    <property type="match status" value="1"/>
</dbReference>
<keyword evidence="3 7" id="KW-0378">Hydrolase</keyword>
<dbReference type="HAMAP" id="MF_00148">
    <property type="entry name" value="UDG"/>
    <property type="match status" value="1"/>
</dbReference>
<evidence type="ECO:0000256" key="4">
    <source>
        <dbReference type="ARBA" id="ARBA00023128"/>
    </source>
</evidence>
<dbReference type="SUPFAM" id="SSF52141">
    <property type="entry name" value="Uracil-DNA glycosylase-like"/>
    <property type="match status" value="1"/>
</dbReference>
<dbReference type="InterPro" id="IPR036895">
    <property type="entry name" value="Uracil-DNA_glycosylase-like_sf"/>
</dbReference>
<dbReference type="InterPro" id="IPR002043">
    <property type="entry name" value="UDG_fam1"/>
</dbReference>
<evidence type="ECO:0000256" key="5">
    <source>
        <dbReference type="ARBA" id="ARBA00023204"/>
    </source>
</evidence>
<name>G8JT16_ERECY</name>
<proteinExistence type="inferred from homology"/>
<evidence type="ECO:0000256" key="3">
    <source>
        <dbReference type="ARBA" id="ARBA00022801"/>
    </source>
</evidence>
<evidence type="ECO:0000256" key="8">
    <source>
        <dbReference type="PROSITE-ProRule" id="PRU10072"/>
    </source>
</evidence>
<evidence type="ECO:0000259" key="10">
    <source>
        <dbReference type="SMART" id="SM00986"/>
    </source>
</evidence>
<comment type="subcellular location">
    <subcellularLocation>
        <location evidence="7">Mitochondrion</location>
    </subcellularLocation>
    <subcellularLocation>
        <location evidence="7">Nucleus</location>
    </subcellularLocation>
</comment>
<gene>
    <name evidence="7" type="primary">UNG1</name>
    <name evidence="11" type="ordered locus">Ecym_4090</name>
</gene>
<dbReference type="EC" id="3.2.2.27" evidence="7 9"/>
<evidence type="ECO:0000313" key="11">
    <source>
        <dbReference type="EMBL" id="AET39169.1"/>
    </source>
</evidence>
<comment type="function">
    <text evidence="7 9">Excises uracil residues from the DNA which can arise as a result of misincorporation of dUMP residues by DNA polymerase or due to deamination of cytosine.</text>
</comment>
<dbReference type="STRING" id="931890.G8JT16"/>
<dbReference type="NCBIfam" id="NF003588">
    <property type="entry name" value="PRK05254.1-1"/>
    <property type="match status" value="1"/>
</dbReference>
<organism evidence="11 12">
    <name type="scientific">Eremothecium cymbalariae (strain CBS 270.75 / DBVPG 7215 / KCTC 17166 / NRRL Y-17582)</name>
    <name type="common">Yeast</name>
    <dbReference type="NCBI Taxonomy" id="931890"/>
    <lineage>
        <taxon>Eukaryota</taxon>
        <taxon>Fungi</taxon>
        <taxon>Dikarya</taxon>
        <taxon>Ascomycota</taxon>
        <taxon>Saccharomycotina</taxon>
        <taxon>Saccharomycetes</taxon>
        <taxon>Saccharomycetales</taxon>
        <taxon>Saccharomycetaceae</taxon>
        <taxon>Eremothecium</taxon>
    </lineage>
</organism>
<evidence type="ECO:0000256" key="2">
    <source>
        <dbReference type="ARBA" id="ARBA00022763"/>
    </source>
</evidence>
<evidence type="ECO:0000256" key="7">
    <source>
        <dbReference type="HAMAP-Rule" id="MF_03166"/>
    </source>
</evidence>
<comment type="catalytic activity">
    <reaction evidence="7 9">
        <text>Hydrolyzes single-stranded DNA or mismatched double-stranded DNA and polynucleotides, releasing free uracil.</text>
        <dbReference type="EC" id="3.2.2.27"/>
    </reaction>
</comment>
<dbReference type="FunCoup" id="G8JT16">
    <property type="interactions" value="312"/>
</dbReference>
<dbReference type="OMA" id="PDNGYLM"/>
<evidence type="ECO:0000256" key="6">
    <source>
        <dbReference type="ARBA" id="ARBA00023242"/>
    </source>
</evidence>
<dbReference type="NCBIfam" id="NF003589">
    <property type="entry name" value="PRK05254.1-2"/>
    <property type="match status" value="1"/>
</dbReference>
<dbReference type="EMBL" id="CP002500">
    <property type="protein sequence ID" value="AET39169.1"/>
    <property type="molecule type" value="Genomic_DNA"/>
</dbReference>
<dbReference type="CDD" id="cd10027">
    <property type="entry name" value="UDG-F1-like"/>
    <property type="match status" value="1"/>
</dbReference>
<dbReference type="Pfam" id="PF03167">
    <property type="entry name" value="UDG"/>
    <property type="match status" value="1"/>
</dbReference>
<feature type="domain" description="Uracil-DNA glycosylase-like" evidence="10">
    <location>
        <begin position="142"/>
        <end position="312"/>
    </location>
</feature>